<reference evidence="1 2" key="1">
    <citation type="journal article" date="2013" name="Genome Announc.">
        <title>Whole-Genome Shotgun Assembly and Analysis of the Genome of Streptomyces mobaraensis DSM 40847, a Strain for Industrial Production of Microbial Transglutaminase.</title>
        <authorList>
            <person name="Yang H."/>
            <person name="He T."/>
            <person name="Wu W."/>
            <person name="Zhu W."/>
            <person name="Lu B."/>
            <person name="Sun W."/>
        </authorList>
    </citation>
    <scope>NUCLEOTIDE SEQUENCE [LARGE SCALE GENOMIC DNA]</scope>
    <source>
        <strain evidence="1 2">DSM 40847</strain>
    </source>
</reference>
<proteinExistence type="predicted"/>
<accession>M3BRY3</accession>
<dbReference type="PATRIC" id="fig|1223523.3.peg.263"/>
<dbReference type="STRING" id="1223523.H340_01299"/>
<dbReference type="Proteomes" id="UP000011740">
    <property type="component" value="Unassembled WGS sequence"/>
</dbReference>
<organism evidence="1 2">
    <name type="scientific">Streptomyces mobaraensis (strain ATCC 29032 / DSM 40847 / JCM 4168 / NBRC 13819 / NCIMB 11159 / IPCR 16-22)</name>
    <dbReference type="NCBI Taxonomy" id="1223523"/>
    <lineage>
        <taxon>Bacteria</taxon>
        <taxon>Bacillati</taxon>
        <taxon>Actinomycetota</taxon>
        <taxon>Actinomycetes</taxon>
        <taxon>Kitasatosporales</taxon>
        <taxon>Streptomycetaceae</taxon>
        <taxon>Streptomyces</taxon>
    </lineage>
</organism>
<evidence type="ECO:0000313" key="1">
    <source>
        <dbReference type="EMBL" id="EMF02440.1"/>
    </source>
</evidence>
<name>M3BRY3_STRM1</name>
<dbReference type="AlphaFoldDB" id="M3BRY3"/>
<sequence length="83" mass="8976">MGNELSTVAGMYKGLLHGVDRHGYADVEFPNAHKATAFAAGFIKGQSMMRQEWAPGVDGYSVNLDHPVVLTFNLSSFTKSLTS</sequence>
<comment type="caution">
    <text evidence="1">The sequence shown here is derived from an EMBL/GenBank/DDBJ whole genome shotgun (WGS) entry which is preliminary data.</text>
</comment>
<dbReference type="RefSeq" id="WP_004938110.1">
    <property type="nucleotide sequence ID" value="NZ_AORZ01000002.1"/>
</dbReference>
<protein>
    <submittedName>
        <fullName evidence="1">Uncharacterized protein</fullName>
    </submittedName>
</protein>
<gene>
    <name evidence="1" type="ORF">H340_01299</name>
</gene>
<dbReference type="EMBL" id="AORZ01000002">
    <property type="protein sequence ID" value="EMF02440.1"/>
    <property type="molecule type" value="Genomic_DNA"/>
</dbReference>
<evidence type="ECO:0000313" key="2">
    <source>
        <dbReference type="Proteomes" id="UP000011740"/>
    </source>
</evidence>